<sequence length="336" mass="38557">MSTTIYFSSNKIGEISNQLLQKVLNRYNLGTLISTDKPHHGVGNQTLFIRSSTGEYVLKGKPLFDTQFIEERYFVHNLRCRTELPVPDPYEVDETQHILAFSYAVMPRLPGMHLSGTEAGLEMDEKKQIAERYAEGLLQLHSWKTTVFGEFAPDEPGNIRPFAGGYPAWLYARIRYWLKDATKYSEITEADAIWVEHVLQASATAFRQLQTPCFVMGDYKADNILMKRTPEGWRLSGIFDFTTGYFGDGIADLPRMAAMYLEQGEQELAEHLILAYYNGSDDREGFVDRFRVHMLHQRVLDWGCAKATNSVTWDPHLSFTDWAFPFTEAATRLFYP</sequence>
<proteinExistence type="predicted"/>
<dbReference type="RefSeq" id="WP_328277637.1">
    <property type="nucleotide sequence ID" value="NZ_JARTLD010000025.1"/>
</dbReference>
<dbReference type="PANTHER" id="PTHR21310">
    <property type="entry name" value="AMINOGLYCOSIDE PHOSPHOTRANSFERASE-RELATED-RELATED"/>
    <property type="match status" value="1"/>
</dbReference>
<dbReference type="EMBL" id="JARTLD010000025">
    <property type="protein sequence ID" value="MED5017778.1"/>
    <property type="molecule type" value="Genomic_DNA"/>
</dbReference>
<dbReference type="InterPro" id="IPR051678">
    <property type="entry name" value="AGP_Transferase"/>
</dbReference>
<dbReference type="InterPro" id="IPR011009">
    <property type="entry name" value="Kinase-like_dom_sf"/>
</dbReference>
<keyword evidence="3" id="KW-1185">Reference proteome</keyword>
<feature type="domain" description="Aminoglycoside phosphotransferase" evidence="1">
    <location>
        <begin position="39"/>
        <end position="277"/>
    </location>
</feature>
<dbReference type="Gene3D" id="3.90.1200.10">
    <property type="match status" value="1"/>
</dbReference>
<organism evidence="2 3">
    <name type="scientific">Paenibacillus chibensis</name>
    <dbReference type="NCBI Taxonomy" id="59846"/>
    <lineage>
        <taxon>Bacteria</taxon>
        <taxon>Bacillati</taxon>
        <taxon>Bacillota</taxon>
        <taxon>Bacilli</taxon>
        <taxon>Bacillales</taxon>
        <taxon>Paenibacillaceae</taxon>
        <taxon>Paenibacillus</taxon>
    </lineage>
</organism>
<dbReference type="EC" id="2.7.1.-" evidence="2"/>
<gene>
    <name evidence="2" type="ORF">P9847_10725</name>
</gene>
<comment type="caution">
    <text evidence="2">The sequence shown here is derived from an EMBL/GenBank/DDBJ whole genome shotgun (WGS) entry which is preliminary data.</text>
</comment>
<dbReference type="Proteomes" id="UP001343257">
    <property type="component" value="Unassembled WGS sequence"/>
</dbReference>
<dbReference type="GO" id="GO:0016740">
    <property type="term" value="F:transferase activity"/>
    <property type="evidence" value="ECO:0007669"/>
    <property type="project" value="UniProtKB-KW"/>
</dbReference>
<evidence type="ECO:0000313" key="3">
    <source>
        <dbReference type="Proteomes" id="UP001343257"/>
    </source>
</evidence>
<dbReference type="Gene3D" id="3.30.200.20">
    <property type="entry name" value="Phosphorylase Kinase, domain 1"/>
    <property type="match status" value="1"/>
</dbReference>
<evidence type="ECO:0000313" key="2">
    <source>
        <dbReference type="EMBL" id="MED5017778.1"/>
    </source>
</evidence>
<evidence type="ECO:0000259" key="1">
    <source>
        <dbReference type="Pfam" id="PF01636"/>
    </source>
</evidence>
<protein>
    <submittedName>
        <fullName evidence="2">Aminoglycoside phosphotransferase family protein</fullName>
        <ecNumber evidence="2">2.7.1.-</ecNumber>
    </submittedName>
</protein>
<dbReference type="InterPro" id="IPR002575">
    <property type="entry name" value="Aminoglycoside_PTrfase"/>
</dbReference>
<dbReference type="SUPFAM" id="SSF56112">
    <property type="entry name" value="Protein kinase-like (PK-like)"/>
    <property type="match status" value="1"/>
</dbReference>
<accession>A0ABU6PUK9</accession>
<dbReference type="Pfam" id="PF01636">
    <property type="entry name" value="APH"/>
    <property type="match status" value="1"/>
</dbReference>
<name>A0ABU6PUK9_9BACL</name>
<reference evidence="2 3" key="1">
    <citation type="submission" date="2023-03" db="EMBL/GenBank/DDBJ databases">
        <title>Bacillus Genome Sequencing.</title>
        <authorList>
            <person name="Dunlap C."/>
        </authorList>
    </citation>
    <scope>NUCLEOTIDE SEQUENCE [LARGE SCALE GENOMIC DNA]</scope>
    <source>
        <strain evidence="2 3">NRS-52</strain>
    </source>
</reference>
<keyword evidence="2" id="KW-0808">Transferase</keyword>